<evidence type="ECO:0000313" key="1">
    <source>
        <dbReference type="EMBL" id="KTD56002.1"/>
    </source>
</evidence>
<dbReference type="eggNOG" id="ENOG5031DMQ">
    <property type="taxonomic scope" value="Bacteria"/>
</dbReference>
<dbReference type="EMBL" id="LNYV01000034">
    <property type="protein sequence ID" value="KTD56002.1"/>
    <property type="molecule type" value="Genomic_DNA"/>
</dbReference>
<dbReference type="Proteomes" id="UP000054621">
    <property type="component" value="Unassembled WGS sequence"/>
</dbReference>
<dbReference type="AlphaFoldDB" id="A0A0W0YGP3"/>
<accession>A0A0W0YGP3</accession>
<organism evidence="1 2">
    <name type="scientific">Legionella sainthelensi</name>
    <dbReference type="NCBI Taxonomy" id="28087"/>
    <lineage>
        <taxon>Bacteria</taxon>
        <taxon>Pseudomonadati</taxon>
        <taxon>Pseudomonadota</taxon>
        <taxon>Gammaproteobacteria</taxon>
        <taxon>Legionellales</taxon>
        <taxon>Legionellaceae</taxon>
        <taxon>Legionella</taxon>
    </lineage>
</organism>
<gene>
    <name evidence="1" type="ORF">Lsai_2132</name>
</gene>
<dbReference type="PATRIC" id="fig|28087.4.peg.2300"/>
<reference evidence="1 2" key="1">
    <citation type="submission" date="2015-11" db="EMBL/GenBank/DDBJ databases">
        <title>Genomic analysis of 38 Legionella species identifies large and diverse effector repertoires.</title>
        <authorList>
            <person name="Burstein D."/>
            <person name="Amaro F."/>
            <person name="Zusman T."/>
            <person name="Lifshitz Z."/>
            <person name="Cohen O."/>
            <person name="Gilbert J.A."/>
            <person name="Pupko T."/>
            <person name="Shuman H.A."/>
            <person name="Segal G."/>
        </authorList>
    </citation>
    <scope>NUCLEOTIDE SEQUENCE [LARGE SCALE GENOMIC DNA]</scope>
    <source>
        <strain evidence="1 2">Mt.St.Helens-4</strain>
    </source>
</reference>
<proteinExistence type="predicted"/>
<protein>
    <submittedName>
        <fullName evidence="1">Coiled-coil protein</fullName>
    </submittedName>
</protein>
<evidence type="ECO:0000313" key="2">
    <source>
        <dbReference type="Proteomes" id="UP000054621"/>
    </source>
</evidence>
<dbReference type="InterPro" id="IPR029033">
    <property type="entry name" value="His_PPase_superfam"/>
</dbReference>
<sequence>MSFKKLLETQKLKLDGIKESKQRNEIFRTIHENYLKEISKLIEQLNESQDDQRGKILKQIKETDRLYLQAKGVEITAHILFTRHGKCSTWGQKRLGLSPNAAISERAAKNMEITNQLSGRLLFYPANQHPRIAISPMNRAMQTAGLVIPVEINNAQISILPFLVENSISPSGYDVRSKKDMQKLYDRLSFWKAPIQKILLKISMWIFSDEDFKQLYKKRMVAAENIQTHGMPVILESGADGKPDVCQNLDYSGDKIKDTKALIEGLEQQDCWLFGHGKNFKTFFQHVLGIESDFDYGETRSVYKIKCDGEASSLYHPPYVMLINQETGKIEGKYTATLSMASMEKTTHERHDSEISDVPQVMAQLGKSVSKNMQLMGLENNRKLTSEEPVVFFEEPALETGEPGKVLNR</sequence>
<dbReference type="OrthoDB" id="5633364at2"/>
<dbReference type="RefSeq" id="WP_027271074.1">
    <property type="nucleotide sequence ID" value="NZ_CAAAJE010000012.1"/>
</dbReference>
<comment type="caution">
    <text evidence="1">The sequence shown here is derived from an EMBL/GenBank/DDBJ whole genome shotgun (WGS) entry which is preliminary data.</text>
</comment>
<dbReference type="STRING" id="28087.Lsai_2132"/>
<name>A0A0W0YGP3_9GAMM</name>
<dbReference type="SUPFAM" id="SSF53254">
    <property type="entry name" value="Phosphoglycerate mutase-like"/>
    <property type="match status" value="1"/>
</dbReference>
<dbReference type="Gene3D" id="3.40.50.1240">
    <property type="entry name" value="Phosphoglycerate mutase-like"/>
    <property type="match status" value="1"/>
</dbReference>